<keyword evidence="7" id="KW-0560">Oxidoreductase</keyword>
<keyword evidence="4" id="KW-0249">Electron transport</keyword>
<dbReference type="EMBL" id="CACRTG010000025">
    <property type="protein sequence ID" value="VYT27771.1"/>
    <property type="molecule type" value="Genomic_DNA"/>
</dbReference>
<dbReference type="PANTHER" id="PTHR43865">
    <property type="entry name" value="RUBRERYTHRIN-RELATED"/>
    <property type="match status" value="1"/>
</dbReference>
<dbReference type="EC" id="1.11.1.1" evidence="7"/>
<dbReference type="InterPro" id="IPR052364">
    <property type="entry name" value="Rubrerythrin"/>
</dbReference>
<name>A0A6N2VGX0_9FIRM</name>
<protein>
    <submittedName>
        <fullName evidence="7">Rubrerythrin-1</fullName>
        <ecNumber evidence="7">1.11.1.1</ecNumber>
    </submittedName>
</protein>
<keyword evidence="3" id="KW-0479">Metal-binding</keyword>
<dbReference type="Pfam" id="PF21349">
    <property type="entry name" value="RUBY_RBDX"/>
    <property type="match status" value="1"/>
</dbReference>
<reference evidence="7" key="1">
    <citation type="submission" date="2019-11" db="EMBL/GenBank/DDBJ databases">
        <authorList>
            <person name="Feng L."/>
        </authorList>
    </citation>
    <scope>NUCLEOTIDE SEQUENCE</scope>
    <source>
        <strain evidence="7">CnexileLFYP112</strain>
    </source>
</reference>
<gene>
    <name evidence="7" type="primary">rbr1</name>
    <name evidence="7" type="ORF">CNLFYP112_02612</name>
</gene>
<feature type="domain" description="Ferritin-like diiron" evidence="6">
    <location>
        <begin position="4"/>
        <end position="150"/>
    </location>
</feature>
<dbReference type="InterPro" id="IPR009078">
    <property type="entry name" value="Ferritin-like_SF"/>
</dbReference>
<dbReference type="InterPro" id="IPR009040">
    <property type="entry name" value="Ferritin-like_diiron"/>
</dbReference>
<dbReference type="NCBIfam" id="NF045767">
    <property type="entry name" value="RuberyRbr"/>
    <property type="match status" value="1"/>
</dbReference>
<keyword evidence="5" id="KW-0408">Iron</keyword>
<dbReference type="SUPFAM" id="SSF57802">
    <property type="entry name" value="Rubredoxin-like"/>
    <property type="match status" value="1"/>
</dbReference>
<dbReference type="InterPro" id="IPR003251">
    <property type="entry name" value="Rr_diiron-bd_dom"/>
</dbReference>
<dbReference type="Pfam" id="PF02915">
    <property type="entry name" value="Rubrerythrin"/>
    <property type="match status" value="1"/>
</dbReference>
<dbReference type="InterPro" id="IPR048574">
    <property type="entry name" value="RUBY_RBDX"/>
</dbReference>
<accession>A0A6N2VGX0</accession>
<evidence type="ECO:0000256" key="2">
    <source>
        <dbReference type="ARBA" id="ARBA00022448"/>
    </source>
</evidence>
<dbReference type="PANTHER" id="PTHR43865:SF1">
    <property type="entry name" value="RUBRERYTHRIN-RELATED"/>
    <property type="match status" value="1"/>
</dbReference>
<evidence type="ECO:0000259" key="6">
    <source>
        <dbReference type="PROSITE" id="PS50905"/>
    </source>
</evidence>
<keyword evidence="2" id="KW-0813">Transport</keyword>
<dbReference type="AlphaFoldDB" id="A0A6N2VGX0"/>
<evidence type="ECO:0000313" key="7">
    <source>
        <dbReference type="EMBL" id="VYT27771.1"/>
    </source>
</evidence>
<sequence>MASQLKTSKTKENLMKAFAGESQARNRYTFAAEEARKEGLYAVSQIFLFTAEQERAHAERFYELLKEMAGETIEICGGYPVDKQASTEELLYAAQHNEYEEADDVYQSFGDVAKEEGFMEVASAFYQIAKIEKVHGDRFGKLAELLKTGAYFECQEGEKWMCLNCGHIHSGLKVPGVCPVCRHERGYFIPVSLAPYLMECE</sequence>
<evidence type="ECO:0000256" key="4">
    <source>
        <dbReference type="ARBA" id="ARBA00022982"/>
    </source>
</evidence>
<dbReference type="Gene3D" id="1.20.1260.10">
    <property type="match status" value="1"/>
</dbReference>
<evidence type="ECO:0000256" key="5">
    <source>
        <dbReference type="ARBA" id="ARBA00023004"/>
    </source>
</evidence>
<dbReference type="GO" id="GO:0016692">
    <property type="term" value="F:NADH peroxidase activity"/>
    <property type="evidence" value="ECO:0007669"/>
    <property type="project" value="UniProtKB-EC"/>
</dbReference>
<dbReference type="GO" id="GO:0046872">
    <property type="term" value="F:metal ion binding"/>
    <property type="evidence" value="ECO:0007669"/>
    <property type="project" value="UniProtKB-KW"/>
</dbReference>
<comment type="cofactor">
    <cofactor evidence="1">
        <name>Fe(3+)</name>
        <dbReference type="ChEBI" id="CHEBI:29034"/>
    </cofactor>
</comment>
<evidence type="ECO:0000256" key="1">
    <source>
        <dbReference type="ARBA" id="ARBA00001965"/>
    </source>
</evidence>
<proteinExistence type="predicted"/>
<organism evidence="7">
    <name type="scientific">[Clostridium] nexile</name>
    <dbReference type="NCBI Taxonomy" id="29361"/>
    <lineage>
        <taxon>Bacteria</taxon>
        <taxon>Bacillati</taxon>
        <taxon>Bacillota</taxon>
        <taxon>Clostridia</taxon>
        <taxon>Lachnospirales</taxon>
        <taxon>Lachnospiraceae</taxon>
        <taxon>Tyzzerella</taxon>
    </lineage>
</organism>
<dbReference type="PROSITE" id="PS50905">
    <property type="entry name" value="FERRITIN_LIKE"/>
    <property type="match status" value="1"/>
</dbReference>
<dbReference type="SUPFAM" id="SSF47240">
    <property type="entry name" value="Ferritin-like"/>
    <property type="match status" value="1"/>
</dbReference>
<dbReference type="InterPro" id="IPR012347">
    <property type="entry name" value="Ferritin-like"/>
</dbReference>
<dbReference type="Gene3D" id="2.20.28.10">
    <property type="match status" value="1"/>
</dbReference>
<keyword evidence="7" id="KW-0575">Peroxidase</keyword>
<evidence type="ECO:0000256" key="3">
    <source>
        <dbReference type="ARBA" id="ARBA00022723"/>
    </source>
</evidence>
<dbReference type="CDD" id="cd01041">
    <property type="entry name" value="Rubrerythrin"/>
    <property type="match status" value="1"/>
</dbReference>